<accession>A0AAE0S420</accession>
<protein>
    <submittedName>
        <fullName evidence="1">Uncharacterized protein</fullName>
    </submittedName>
</protein>
<reference evidence="1" key="3">
    <citation type="submission" date="2023-05" db="EMBL/GenBank/DDBJ databases">
        <authorList>
            <person name="Smith C.H."/>
        </authorList>
    </citation>
    <scope>NUCLEOTIDE SEQUENCE</scope>
    <source>
        <strain evidence="1">CHS0354</strain>
        <tissue evidence="1">Mantle</tissue>
    </source>
</reference>
<organism evidence="1 2">
    <name type="scientific">Potamilus streckersoni</name>
    <dbReference type="NCBI Taxonomy" id="2493646"/>
    <lineage>
        <taxon>Eukaryota</taxon>
        <taxon>Metazoa</taxon>
        <taxon>Spiralia</taxon>
        <taxon>Lophotrochozoa</taxon>
        <taxon>Mollusca</taxon>
        <taxon>Bivalvia</taxon>
        <taxon>Autobranchia</taxon>
        <taxon>Heteroconchia</taxon>
        <taxon>Palaeoheterodonta</taxon>
        <taxon>Unionida</taxon>
        <taxon>Unionoidea</taxon>
        <taxon>Unionidae</taxon>
        <taxon>Ambleminae</taxon>
        <taxon>Lampsilini</taxon>
        <taxon>Potamilus</taxon>
    </lineage>
</organism>
<keyword evidence="2" id="KW-1185">Reference proteome</keyword>
<dbReference type="AlphaFoldDB" id="A0AAE0S420"/>
<sequence>MDLSTGSFMEWTVEIYFKALGDVSLDSSVKITPARTWKTSLILTNSAGGGSGIIQEQMKLKYAYYALVPVGKYYGTENRVHEKPPYQPYDGSLRQALRESALVRLKFYCYEYFVHSNLTTYNDAKRARIPKLLLNLELFVLDAVWFQTILLTYDQYVLPPIRRAKE</sequence>
<gene>
    <name evidence="1" type="ORF">CHS0354_006225</name>
</gene>
<proteinExistence type="predicted"/>
<reference evidence="1" key="2">
    <citation type="journal article" date="2021" name="Genome Biol. Evol.">
        <title>Developing a high-quality reference genome for a parasitic bivalve with doubly uniparental inheritance (Bivalvia: Unionida).</title>
        <authorList>
            <person name="Smith C.H."/>
        </authorList>
    </citation>
    <scope>NUCLEOTIDE SEQUENCE</scope>
    <source>
        <strain evidence="1">CHS0354</strain>
        <tissue evidence="1">Mantle</tissue>
    </source>
</reference>
<evidence type="ECO:0000313" key="1">
    <source>
        <dbReference type="EMBL" id="KAK3584808.1"/>
    </source>
</evidence>
<dbReference type="Proteomes" id="UP001195483">
    <property type="component" value="Unassembled WGS sequence"/>
</dbReference>
<name>A0AAE0S420_9BIVA</name>
<dbReference type="EMBL" id="JAEAOA010000435">
    <property type="protein sequence ID" value="KAK3584808.1"/>
    <property type="molecule type" value="Genomic_DNA"/>
</dbReference>
<reference evidence="1" key="1">
    <citation type="journal article" date="2021" name="Genome Biol. Evol.">
        <title>A High-Quality Reference Genome for a Parasitic Bivalve with Doubly Uniparental Inheritance (Bivalvia: Unionida).</title>
        <authorList>
            <person name="Smith C.H."/>
        </authorList>
    </citation>
    <scope>NUCLEOTIDE SEQUENCE</scope>
    <source>
        <strain evidence="1">CHS0354</strain>
    </source>
</reference>
<evidence type="ECO:0000313" key="2">
    <source>
        <dbReference type="Proteomes" id="UP001195483"/>
    </source>
</evidence>
<comment type="caution">
    <text evidence="1">The sequence shown here is derived from an EMBL/GenBank/DDBJ whole genome shotgun (WGS) entry which is preliminary data.</text>
</comment>